<evidence type="ECO:0000313" key="2">
    <source>
        <dbReference type="EMBL" id="GIX87416.1"/>
    </source>
</evidence>
<evidence type="ECO:0000313" key="3">
    <source>
        <dbReference type="Proteomes" id="UP001054837"/>
    </source>
</evidence>
<protein>
    <submittedName>
        <fullName evidence="2">Uncharacterized protein</fullName>
    </submittedName>
</protein>
<dbReference type="EMBL" id="BPLQ01002001">
    <property type="protein sequence ID" value="GIX87416.1"/>
    <property type="molecule type" value="Genomic_DNA"/>
</dbReference>
<dbReference type="AlphaFoldDB" id="A0AAV4NUY6"/>
<reference evidence="2 3" key="1">
    <citation type="submission" date="2021-06" db="EMBL/GenBank/DDBJ databases">
        <title>Caerostris darwini draft genome.</title>
        <authorList>
            <person name="Kono N."/>
            <person name="Arakawa K."/>
        </authorList>
    </citation>
    <scope>NUCLEOTIDE SEQUENCE [LARGE SCALE GENOMIC DNA]</scope>
</reference>
<evidence type="ECO:0000256" key="1">
    <source>
        <dbReference type="SAM" id="MobiDB-lite"/>
    </source>
</evidence>
<organism evidence="2 3">
    <name type="scientific">Caerostris darwini</name>
    <dbReference type="NCBI Taxonomy" id="1538125"/>
    <lineage>
        <taxon>Eukaryota</taxon>
        <taxon>Metazoa</taxon>
        <taxon>Ecdysozoa</taxon>
        <taxon>Arthropoda</taxon>
        <taxon>Chelicerata</taxon>
        <taxon>Arachnida</taxon>
        <taxon>Araneae</taxon>
        <taxon>Araneomorphae</taxon>
        <taxon>Entelegynae</taxon>
        <taxon>Araneoidea</taxon>
        <taxon>Araneidae</taxon>
        <taxon>Caerostris</taxon>
    </lineage>
</organism>
<sequence>MNHRQASENHHQRPITGEEVKEPSGTRRGKFICSPEEEIEKLNSREKLSRSLKTANKFSHLRRRYYEVAY</sequence>
<keyword evidence="3" id="KW-1185">Reference proteome</keyword>
<gene>
    <name evidence="2" type="ORF">CDAR_401991</name>
</gene>
<proteinExistence type="predicted"/>
<feature type="compositionally biased region" description="Basic and acidic residues" evidence="1">
    <location>
        <begin position="1"/>
        <end position="25"/>
    </location>
</feature>
<accession>A0AAV4NUY6</accession>
<feature type="region of interest" description="Disordered" evidence="1">
    <location>
        <begin position="1"/>
        <end position="33"/>
    </location>
</feature>
<name>A0AAV4NUY6_9ARAC</name>
<dbReference type="Proteomes" id="UP001054837">
    <property type="component" value="Unassembled WGS sequence"/>
</dbReference>
<comment type="caution">
    <text evidence="2">The sequence shown here is derived from an EMBL/GenBank/DDBJ whole genome shotgun (WGS) entry which is preliminary data.</text>
</comment>